<dbReference type="Proteomes" id="UP001597299">
    <property type="component" value="Unassembled WGS sequence"/>
</dbReference>
<accession>A0ABW4YTZ4</accession>
<name>A0ABW4YTZ4_9HYPH</name>
<evidence type="ECO:0000313" key="1">
    <source>
        <dbReference type="EMBL" id="MFD2139592.1"/>
    </source>
</evidence>
<gene>
    <name evidence="1" type="ORF">ACFSNC_04200</name>
</gene>
<dbReference type="Gene3D" id="3.40.190.10">
    <property type="entry name" value="Periplasmic binding protein-like II"/>
    <property type="match status" value="1"/>
</dbReference>
<keyword evidence="2" id="KW-1185">Reference proteome</keyword>
<evidence type="ECO:0000313" key="2">
    <source>
        <dbReference type="Proteomes" id="UP001597299"/>
    </source>
</evidence>
<reference evidence="2" key="1">
    <citation type="journal article" date="2019" name="Int. J. Syst. Evol. Microbiol.">
        <title>The Global Catalogue of Microorganisms (GCM) 10K type strain sequencing project: providing services to taxonomists for standard genome sequencing and annotation.</title>
        <authorList>
            <consortium name="The Broad Institute Genomics Platform"/>
            <consortium name="The Broad Institute Genome Sequencing Center for Infectious Disease"/>
            <person name="Wu L."/>
            <person name="Ma J."/>
        </authorList>
    </citation>
    <scope>NUCLEOTIDE SEQUENCE [LARGE SCALE GENOMIC DNA]</scope>
    <source>
        <strain evidence="2">CCM 7435</strain>
    </source>
</reference>
<sequence length="329" mass="36460">MSEFQMAPAEALTVGCGAYDRTWPLIAGVVRPAGFRLDWAILPPEEVFLRGMLGGEFDITEMSLSTYALLRARGTCRYVGLPIFVSRKFRHSAIYIRSDAGIARPEDLAGRRIGVPEYQLTANVWVRGLLSDDYGVSADKVHWVIGGIDAPGREEKVPIELPARFAVTRLGAGETLWQQMLEGRIDAIIAPRAPQAFAQGHPAIRRLFADIPAAEKDYYRRTGLFPLMHVIGIRADIVERHPGLPAALAEAFGAAKAFAAGELHQYAYDTAMLPWQEASLRETEAAMAADYWPYGLEANRRAIETFARYQFEQGIVERIQAVPDIFPLG</sequence>
<dbReference type="SUPFAM" id="SSF53850">
    <property type="entry name" value="Periplasmic binding protein-like II"/>
    <property type="match status" value="1"/>
</dbReference>
<protein>
    <submittedName>
        <fullName evidence="1">ABC transporter substrate-binding protein</fullName>
    </submittedName>
</protein>
<dbReference type="Gene3D" id="3.40.190.270">
    <property type="match status" value="1"/>
</dbReference>
<dbReference type="RefSeq" id="WP_213352054.1">
    <property type="nucleotide sequence ID" value="NZ_JAHBGB010000019.1"/>
</dbReference>
<proteinExistence type="predicted"/>
<organism evidence="1 2">
    <name type="scientific">Ancylobacter oerskovii</name>
    <dbReference type="NCBI Taxonomy" id="459519"/>
    <lineage>
        <taxon>Bacteria</taxon>
        <taxon>Pseudomonadati</taxon>
        <taxon>Pseudomonadota</taxon>
        <taxon>Alphaproteobacteria</taxon>
        <taxon>Hyphomicrobiales</taxon>
        <taxon>Xanthobacteraceae</taxon>
        <taxon>Ancylobacter</taxon>
    </lineage>
</organism>
<comment type="caution">
    <text evidence="1">The sequence shown here is derived from an EMBL/GenBank/DDBJ whole genome shotgun (WGS) entry which is preliminary data.</text>
</comment>
<dbReference type="EMBL" id="JBHUHD010000001">
    <property type="protein sequence ID" value="MFD2139592.1"/>
    <property type="molecule type" value="Genomic_DNA"/>
</dbReference>